<accession>A0A0S2DBD0</accession>
<sequence>MKGWIGKGAASAFFVGLMIAAAPAAAEPTYECTASAEGHMFLVPYDHPRDPGYYYQCRGGAWRLIAVCSQSAGCPPAPDPGGPIVEI</sequence>
<dbReference type="EMBL" id="CP013140">
    <property type="protein sequence ID" value="ALN55827.1"/>
    <property type="molecule type" value="Genomic_DNA"/>
</dbReference>
<protein>
    <recommendedName>
        <fullName evidence="4">Secreted protein</fullName>
    </recommendedName>
</protein>
<name>A0A0S2DBD0_LYSEN</name>
<evidence type="ECO:0000313" key="2">
    <source>
        <dbReference type="EMBL" id="ALN55827.1"/>
    </source>
</evidence>
<dbReference type="STRING" id="69.GLE_0469"/>
<evidence type="ECO:0000313" key="3">
    <source>
        <dbReference type="Proteomes" id="UP000061569"/>
    </source>
</evidence>
<dbReference type="AlphaFoldDB" id="A0A0S2DBD0"/>
<dbReference type="PATRIC" id="fig|69.6.peg.465"/>
<dbReference type="RefSeq" id="WP_139382009.1">
    <property type="nucleotide sequence ID" value="NZ_CP067396.1"/>
</dbReference>
<evidence type="ECO:0008006" key="4">
    <source>
        <dbReference type="Google" id="ProtNLM"/>
    </source>
</evidence>
<keyword evidence="1" id="KW-0732">Signal</keyword>
<dbReference type="Proteomes" id="UP000061569">
    <property type="component" value="Chromosome"/>
</dbReference>
<evidence type="ECO:0000256" key="1">
    <source>
        <dbReference type="SAM" id="SignalP"/>
    </source>
</evidence>
<dbReference type="KEGG" id="lez:GLE_0469"/>
<proteinExistence type="predicted"/>
<feature type="signal peptide" evidence="1">
    <location>
        <begin position="1"/>
        <end position="26"/>
    </location>
</feature>
<gene>
    <name evidence="2" type="ORF">GLE_0469</name>
</gene>
<feature type="chain" id="PRO_5006594719" description="Secreted protein" evidence="1">
    <location>
        <begin position="27"/>
        <end position="87"/>
    </location>
</feature>
<organism evidence="2 3">
    <name type="scientific">Lysobacter enzymogenes</name>
    <dbReference type="NCBI Taxonomy" id="69"/>
    <lineage>
        <taxon>Bacteria</taxon>
        <taxon>Pseudomonadati</taxon>
        <taxon>Pseudomonadota</taxon>
        <taxon>Gammaproteobacteria</taxon>
        <taxon>Lysobacterales</taxon>
        <taxon>Lysobacteraceae</taxon>
        <taxon>Lysobacter</taxon>
    </lineage>
</organism>
<reference evidence="2 3" key="1">
    <citation type="submission" date="2015-11" db="EMBL/GenBank/DDBJ databases">
        <title>Genome sequences of Lysobacter enzymogenes strain C3 and Lysobacter antibioticus ATCC 29479.</title>
        <authorList>
            <person name="Kobayashi D.Y."/>
        </authorList>
    </citation>
    <scope>NUCLEOTIDE SEQUENCE [LARGE SCALE GENOMIC DNA]</scope>
    <source>
        <strain evidence="2 3">C3</strain>
    </source>
</reference>